<keyword evidence="2" id="KW-1185">Reference proteome</keyword>
<accession>A0ACC2KFF0</accession>
<name>A0ACC2KFF0_PERAE</name>
<reference evidence="1 2" key="1">
    <citation type="journal article" date="2022" name="Hortic Res">
        <title>A haplotype resolved chromosomal level avocado genome allows analysis of novel avocado genes.</title>
        <authorList>
            <person name="Nath O."/>
            <person name="Fletcher S.J."/>
            <person name="Hayward A."/>
            <person name="Shaw L.M."/>
            <person name="Masouleh A.K."/>
            <person name="Furtado A."/>
            <person name="Henry R.J."/>
            <person name="Mitter N."/>
        </authorList>
    </citation>
    <scope>NUCLEOTIDE SEQUENCE [LARGE SCALE GENOMIC DNA]</scope>
    <source>
        <strain evidence="2">cv. Hass</strain>
    </source>
</reference>
<proteinExistence type="predicted"/>
<dbReference type="Proteomes" id="UP001234297">
    <property type="component" value="Chromosome 9"/>
</dbReference>
<dbReference type="EMBL" id="CM056817">
    <property type="protein sequence ID" value="KAJ8619746.1"/>
    <property type="molecule type" value="Genomic_DNA"/>
</dbReference>
<protein>
    <submittedName>
        <fullName evidence="1">Uncharacterized protein</fullName>
    </submittedName>
</protein>
<organism evidence="1 2">
    <name type="scientific">Persea americana</name>
    <name type="common">Avocado</name>
    <dbReference type="NCBI Taxonomy" id="3435"/>
    <lineage>
        <taxon>Eukaryota</taxon>
        <taxon>Viridiplantae</taxon>
        <taxon>Streptophyta</taxon>
        <taxon>Embryophyta</taxon>
        <taxon>Tracheophyta</taxon>
        <taxon>Spermatophyta</taxon>
        <taxon>Magnoliopsida</taxon>
        <taxon>Magnoliidae</taxon>
        <taxon>Laurales</taxon>
        <taxon>Lauraceae</taxon>
        <taxon>Persea</taxon>
    </lineage>
</organism>
<sequence length="68" mass="7375">MDCCLTNRDAHVAGGSEDGFVFFWDLVDASVASSFRAHPAVVTSVNYHPKDSCMIPSSVDGTIRVWKA</sequence>
<comment type="caution">
    <text evidence="1">The sequence shown here is derived from an EMBL/GenBank/DDBJ whole genome shotgun (WGS) entry which is preliminary data.</text>
</comment>
<gene>
    <name evidence="1" type="ORF">MRB53_028275</name>
</gene>
<evidence type="ECO:0000313" key="2">
    <source>
        <dbReference type="Proteomes" id="UP001234297"/>
    </source>
</evidence>
<evidence type="ECO:0000313" key="1">
    <source>
        <dbReference type="EMBL" id="KAJ8619746.1"/>
    </source>
</evidence>